<comment type="caution">
    <text evidence="2">The sequence shown here is derived from an EMBL/GenBank/DDBJ whole genome shotgun (WGS) entry which is preliminary data.</text>
</comment>
<dbReference type="HOGENOM" id="CLU_3193094_0_0_9"/>
<sequence>MLVPLFNLFTISINFVPFNHKKLISRVFCHFSSIFIYLTVLFYHKI</sequence>
<keyword evidence="1" id="KW-0472">Membrane</keyword>
<organism evidence="2">
    <name type="scientific">Listeria seeligeri FSL N1-067</name>
    <dbReference type="NCBI Taxonomy" id="702453"/>
    <lineage>
        <taxon>Bacteria</taxon>
        <taxon>Bacillati</taxon>
        <taxon>Bacillota</taxon>
        <taxon>Bacilli</taxon>
        <taxon>Bacillales</taxon>
        <taxon>Listeriaceae</taxon>
        <taxon>Listeria</taxon>
    </lineage>
</organism>
<feature type="transmembrane region" description="Helical" evidence="1">
    <location>
        <begin position="23"/>
        <end position="43"/>
    </location>
</feature>
<accession>E3ZQ44</accession>
<dbReference type="EMBL" id="ADXJ01000624">
    <property type="protein sequence ID" value="EFS00259.1"/>
    <property type="molecule type" value="Genomic_DNA"/>
</dbReference>
<name>E3ZQ44_LISSE</name>
<reference evidence="2" key="1">
    <citation type="journal article" date="2010" name="Microbiol. Resour. Announc.">
        <title>Comparative genomics of the bacterial genus Listeria: Genome evolution is characterized by limited gene acquisition and limited gene loss.</title>
        <authorList>
            <person name="den Bakker H.C."/>
            <person name="Cummings C.A."/>
            <person name="Ferreira V."/>
            <person name="Vatta P."/>
            <person name="Orsi R.H."/>
            <person name="Degoricija L."/>
            <person name="Barker M."/>
            <person name="Petrauskene O."/>
            <person name="Furtado M.R."/>
            <person name="Wiedmann M."/>
        </authorList>
    </citation>
    <scope>NUCLEOTIDE SEQUENCE [LARGE SCALE GENOMIC DNA]</scope>
    <source>
        <strain evidence="2">FSL N1-067</strain>
    </source>
</reference>
<dbReference type="AlphaFoldDB" id="E3ZQ44"/>
<dbReference type="Proteomes" id="UP000004302">
    <property type="component" value="Chromosome"/>
</dbReference>
<proteinExistence type="predicted"/>
<feature type="non-terminal residue" evidence="2">
    <location>
        <position position="46"/>
    </location>
</feature>
<keyword evidence="1" id="KW-1133">Transmembrane helix</keyword>
<evidence type="ECO:0000313" key="2">
    <source>
        <dbReference type="EMBL" id="EFS00259.1"/>
    </source>
</evidence>
<gene>
    <name evidence="2" type="ORF">NT03LS_1588</name>
</gene>
<protein>
    <submittedName>
        <fullName evidence="2">Conserved domain protein</fullName>
    </submittedName>
</protein>
<evidence type="ECO:0000256" key="1">
    <source>
        <dbReference type="SAM" id="Phobius"/>
    </source>
</evidence>
<keyword evidence="1" id="KW-0812">Transmembrane</keyword>